<dbReference type="NCBIfam" id="TIGR01494">
    <property type="entry name" value="ATPase_P-type"/>
    <property type="match status" value="1"/>
</dbReference>
<comment type="subcellular location">
    <subcellularLocation>
        <location evidence="1">Membrane</location>
        <topology evidence="1">Multi-pass membrane protein</topology>
    </subcellularLocation>
</comment>
<dbReference type="InterPro" id="IPR023214">
    <property type="entry name" value="HAD_sf"/>
</dbReference>
<evidence type="ECO:0000256" key="3">
    <source>
        <dbReference type="ARBA" id="ARBA00022723"/>
    </source>
</evidence>
<dbReference type="Gene3D" id="3.40.50.1000">
    <property type="entry name" value="HAD superfamily/HAD-like"/>
    <property type="match status" value="1"/>
</dbReference>
<accession>A0ABN9FVQ5</accession>
<protein>
    <submittedName>
        <fullName evidence="11">Uncharacterized protein</fullName>
    </submittedName>
</protein>
<keyword evidence="6" id="KW-0460">Magnesium</keyword>
<organism evidence="11 12">
    <name type="scientific">Staurois parvus</name>
    <dbReference type="NCBI Taxonomy" id="386267"/>
    <lineage>
        <taxon>Eukaryota</taxon>
        <taxon>Metazoa</taxon>
        <taxon>Chordata</taxon>
        <taxon>Craniata</taxon>
        <taxon>Vertebrata</taxon>
        <taxon>Euteleostomi</taxon>
        <taxon>Amphibia</taxon>
        <taxon>Batrachia</taxon>
        <taxon>Anura</taxon>
        <taxon>Neobatrachia</taxon>
        <taxon>Ranoidea</taxon>
        <taxon>Ranidae</taxon>
        <taxon>Staurois</taxon>
    </lineage>
</organism>
<keyword evidence="12" id="KW-1185">Reference proteome</keyword>
<dbReference type="PANTHER" id="PTHR45630:SF2">
    <property type="entry name" value="POLYAMINE-TRANSPORTING ATPASE 13A2"/>
    <property type="match status" value="1"/>
</dbReference>
<feature type="transmembrane region" description="Helical" evidence="10">
    <location>
        <begin position="233"/>
        <end position="252"/>
    </location>
</feature>
<evidence type="ECO:0000256" key="2">
    <source>
        <dbReference type="ARBA" id="ARBA00022692"/>
    </source>
</evidence>
<gene>
    <name evidence="11" type="ORF">SPARVUS_LOCUS12700816</name>
</gene>
<keyword evidence="9 10" id="KW-0472">Membrane</keyword>
<dbReference type="SUPFAM" id="SSF56784">
    <property type="entry name" value="HAD-like"/>
    <property type="match status" value="1"/>
</dbReference>
<keyword evidence="4" id="KW-0547">Nucleotide-binding</keyword>
<dbReference type="InterPro" id="IPR036412">
    <property type="entry name" value="HAD-like_sf"/>
</dbReference>
<dbReference type="SUPFAM" id="SSF81665">
    <property type="entry name" value="Calcium ATPase, transmembrane domain M"/>
    <property type="match status" value="1"/>
</dbReference>
<evidence type="ECO:0000313" key="12">
    <source>
        <dbReference type="Proteomes" id="UP001162483"/>
    </source>
</evidence>
<dbReference type="InterPro" id="IPR023298">
    <property type="entry name" value="ATPase_P-typ_TM_dom_sf"/>
</dbReference>
<comment type="caution">
    <text evidence="11">The sequence shown here is derived from an EMBL/GenBank/DDBJ whole genome shotgun (WGS) entry which is preliminary data.</text>
</comment>
<evidence type="ECO:0000256" key="1">
    <source>
        <dbReference type="ARBA" id="ARBA00004141"/>
    </source>
</evidence>
<dbReference type="Gene3D" id="1.20.1110.10">
    <property type="entry name" value="Calcium-transporting ATPase, transmembrane domain"/>
    <property type="match status" value="1"/>
</dbReference>
<dbReference type="Proteomes" id="UP001162483">
    <property type="component" value="Unassembled WGS sequence"/>
</dbReference>
<dbReference type="PROSITE" id="PS01229">
    <property type="entry name" value="COF_2"/>
    <property type="match status" value="1"/>
</dbReference>
<feature type="transmembrane region" description="Helical" evidence="10">
    <location>
        <begin position="203"/>
        <end position="221"/>
    </location>
</feature>
<sequence>MNAAVFARMSPDQKTQLVQNFRDLGYCVGMCGDGANDCGALKAADVGISLSDSEASVASPFTSKINNVECVPIVIREGRCSLETSFETFKYMAMYSLTQYITVLLLYTVDTNLGDFQFLLFDLVITTTVAILMGRTGPASELGIKRPLGTLISIPVLGSLICQTLLILLILLLSYFLTTSQPWYHPVNTTSLAPQHLPNYENTAIFCVSGFQYLILAVVLSKGYPFRKPLYTNILYLLALIILLAMMLWITLYPLLFMRTILDLMAIDDMNFKLVLVGITAVNFVAAFLIETFLDHGYCNCLRKLCRKKESKKAYKRLELQLQAQHSWPPLNQTLYPSRAKPSR</sequence>
<dbReference type="EMBL" id="CATNWA010017388">
    <property type="protein sequence ID" value="CAI9600090.1"/>
    <property type="molecule type" value="Genomic_DNA"/>
</dbReference>
<keyword evidence="7" id="KW-1278">Translocase</keyword>
<evidence type="ECO:0000256" key="7">
    <source>
        <dbReference type="ARBA" id="ARBA00022967"/>
    </source>
</evidence>
<dbReference type="InterPro" id="IPR001757">
    <property type="entry name" value="P_typ_ATPase"/>
</dbReference>
<evidence type="ECO:0000313" key="11">
    <source>
        <dbReference type="EMBL" id="CAI9600090.1"/>
    </source>
</evidence>
<dbReference type="InterPro" id="IPR006544">
    <property type="entry name" value="P-type_TPase_V"/>
</dbReference>
<evidence type="ECO:0000256" key="8">
    <source>
        <dbReference type="ARBA" id="ARBA00022989"/>
    </source>
</evidence>
<feature type="transmembrane region" description="Helical" evidence="10">
    <location>
        <begin position="154"/>
        <end position="177"/>
    </location>
</feature>
<evidence type="ECO:0000256" key="9">
    <source>
        <dbReference type="ARBA" id="ARBA00023136"/>
    </source>
</evidence>
<dbReference type="PANTHER" id="PTHR45630">
    <property type="entry name" value="CATION-TRANSPORTING ATPASE-RELATED"/>
    <property type="match status" value="1"/>
</dbReference>
<name>A0ABN9FVQ5_9NEOB</name>
<keyword evidence="2 10" id="KW-0812">Transmembrane</keyword>
<keyword evidence="5" id="KW-0067">ATP-binding</keyword>
<evidence type="ECO:0000256" key="6">
    <source>
        <dbReference type="ARBA" id="ARBA00022842"/>
    </source>
</evidence>
<proteinExistence type="predicted"/>
<keyword evidence="3" id="KW-0479">Metal-binding</keyword>
<evidence type="ECO:0000256" key="10">
    <source>
        <dbReference type="SAM" id="Phobius"/>
    </source>
</evidence>
<evidence type="ECO:0000256" key="4">
    <source>
        <dbReference type="ARBA" id="ARBA00022741"/>
    </source>
</evidence>
<reference evidence="11" key="1">
    <citation type="submission" date="2023-05" db="EMBL/GenBank/DDBJ databases">
        <authorList>
            <person name="Stuckert A."/>
        </authorList>
    </citation>
    <scope>NUCLEOTIDE SEQUENCE</scope>
</reference>
<evidence type="ECO:0000256" key="5">
    <source>
        <dbReference type="ARBA" id="ARBA00022840"/>
    </source>
</evidence>
<feature type="transmembrane region" description="Helical" evidence="10">
    <location>
        <begin position="272"/>
        <end position="294"/>
    </location>
</feature>
<keyword evidence="8 10" id="KW-1133">Transmembrane helix</keyword>